<dbReference type="InterPro" id="IPR011004">
    <property type="entry name" value="Trimer_LpxA-like_sf"/>
</dbReference>
<sequence length="398" mass="43709">MKNIILFDHKDTWTDLLPLSYTRPLADIRIGILTIREKWKRYFPDDTVSCLTVGYLSAKYPTVEADDNIFIAGNICPDTALARRIGALEEGQSLHAGPELIAFRGSRKQFDAAEFADDATYADEYCAIRSLYDIFMKNGTQLRADFRLLTAGRHSQPLSDSCVVIGPRCFDDGMPAVFLEEGASVEAVSLNTSGGPIYIGRNATVMEGSCIRAPFAACEKAQVNMGSKIYGATTLGPYCKVGGELNNVVMFGFSNKAHDGFLGNAVIGEWCNIGAGTNASNLKNDYTEIKLWNYRAHRFLRTGLQFCGLIMGDHSKAGINCMFNTATVIGVGVNIHGAGFPRNFVASFSEGGATGYADVSVAKFFDIAKRMMARRNIELNDVDKEIFENIYRIADNYK</sequence>
<dbReference type="GO" id="GO:0016779">
    <property type="term" value="F:nucleotidyltransferase activity"/>
    <property type="evidence" value="ECO:0007669"/>
    <property type="project" value="UniProtKB-ARBA"/>
</dbReference>
<comment type="caution">
    <text evidence="3">The sequence shown here is derived from an EMBL/GenBank/DDBJ whole genome shotgun (WGS) entry which is preliminary data.</text>
</comment>
<reference evidence="3" key="1">
    <citation type="submission" date="2020-10" db="EMBL/GenBank/DDBJ databases">
        <authorList>
            <person name="Gilroy R."/>
        </authorList>
    </citation>
    <scope>NUCLEOTIDE SEQUENCE</scope>
    <source>
        <strain evidence="3">17073</strain>
    </source>
</reference>
<accession>A0A9D1ILH1</accession>
<organism evidence="3 4">
    <name type="scientific">Candidatus Limisoma intestinavium</name>
    <dbReference type="NCBI Taxonomy" id="2840856"/>
    <lineage>
        <taxon>Bacteria</taxon>
        <taxon>Pseudomonadati</taxon>
        <taxon>Bacteroidota</taxon>
        <taxon>Bacteroidia</taxon>
        <taxon>Bacteroidales</taxon>
        <taxon>Candidatus Limisoma</taxon>
    </lineage>
</organism>
<dbReference type="GO" id="GO:0016746">
    <property type="term" value="F:acyltransferase activity"/>
    <property type="evidence" value="ECO:0007669"/>
    <property type="project" value="UniProtKB-KW"/>
</dbReference>
<dbReference type="PANTHER" id="PTHR43584">
    <property type="entry name" value="NUCLEOTIDYL TRANSFERASE"/>
    <property type="match status" value="1"/>
</dbReference>
<reference evidence="3" key="2">
    <citation type="journal article" date="2021" name="PeerJ">
        <title>Extensive microbial diversity within the chicken gut microbiome revealed by metagenomics and culture.</title>
        <authorList>
            <person name="Gilroy R."/>
            <person name="Ravi A."/>
            <person name="Getino M."/>
            <person name="Pursley I."/>
            <person name="Horton D.L."/>
            <person name="Alikhan N.F."/>
            <person name="Baker D."/>
            <person name="Gharbi K."/>
            <person name="Hall N."/>
            <person name="Watson M."/>
            <person name="Adriaenssens E.M."/>
            <person name="Foster-Nyarko E."/>
            <person name="Jarju S."/>
            <person name="Secka A."/>
            <person name="Antonio M."/>
            <person name="Oren A."/>
            <person name="Chaudhuri R.R."/>
            <person name="La Ragione R."/>
            <person name="Hildebrand F."/>
            <person name="Pallen M.J."/>
        </authorList>
    </citation>
    <scope>NUCLEOTIDE SEQUENCE</scope>
    <source>
        <strain evidence="3">17073</strain>
    </source>
</reference>
<dbReference type="AlphaFoldDB" id="A0A9D1ILH1"/>
<evidence type="ECO:0000313" key="3">
    <source>
        <dbReference type="EMBL" id="HIU38272.1"/>
    </source>
</evidence>
<protein>
    <submittedName>
        <fullName evidence="3">Glucose-1-phosphate thymidylyltransferase</fullName>
    </submittedName>
</protein>
<dbReference type="Gene3D" id="2.160.10.10">
    <property type="entry name" value="Hexapeptide repeat proteins"/>
    <property type="match status" value="1"/>
</dbReference>
<dbReference type="NCBIfam" id="TIGR03991">
    <property type="entry name" value="alt_bact_glmU"/>
    <property type="match status" value="1"/>
</dbReference>
<name>A0A9D1ILH1_9BACT</name>
<dbReference type="Proteomes" id="UP000824076">
    <property type="component" value="Unassembled WGS sequence"/>
</dbReference>
<evidence type="ECO:0000256" key="2">
    <source>
        <dbReference type="ARBA" id="ARBA00023315"/>
    </source>
</evidence>
<gene>
    <name evidence="3" type="ORF">IAD18_01235</name>
</gene>
<proteinExistence type="predicted"/>
<evidence type="ECO:0000256" key="1">
    <source>
        <dbReference type="ARBA" id="ARBA00022679"/>
    </source>
</evidence>
<dbReference type="InterPro" id="IPR050065">
    <property type="entry name" value="GlmU-like"/>
</dbReference>
<dbReference type="Pfam" id="PF13562">
    <property type="entry name" value="NTP_transf_4"/>
    <property type="match status" value="1"/>
</dbReference>
<dbReference type="InterPro" id="IPR023917">
    <property type="entry name" value="Bifunctiontional_GlmU_bac-type"/>
</dbReference>
<dbReference type="SUPFAM" id="SSF51161">
    <property type="entry name" value="Trimeric LpxA-like enzymes"/>
    <property type="match status" value="1"/>
</dbReference>
<dbReference type="EMBL" id="DVMS01000029">
    <property type="protein sequence ID" value="HIU38272.1"/>
    <property type="molecule type" value="Genomic_DNA"/>
</dbReference>
<keyword evidence="2" id="KW-0012">Acyltransferase</keyword>
<dbReference type="PANTHER" id="PTHR43584:SF9">
    <property type="entry name" value="TRANSFERASE HEXAPEPTIDE REPEAT CONTAINING PROTEIN"/>
    <property type="match status" value="1"/>
</dbReference>
<keyword evidence="1" id="KW-0808">Transferase</keyword>
<evidence type="ECO:0000313" key="4">
    <source>
        <dbReference type="Proteomes" id="UP000824076"/>
    </source>
</evidence>